<dbReference type="EMBL" id="AFYH01159876">
    <property type="status" value="NOT_ANNOTATED_CDS"/>
    <property type="molecule type" value="Genomic_DNA"/>
</dbReference>
<dbReference type="SMART" id="SM00487">
    <property type="entry name" value="DEXDc"/>
    <property type="match status" value="1"/>
</dbReference>
<evidence type="ECO:0000259" key="5">
    <source>
        <dbReference type="SMART" id="SM00847"/>
    </source>
</evidence>
<dbReference type="Bgee" id="ENSLACG00000007417">
    <property type="expression patterns" value="Expressed in muscle tissue and 6 other cell types or tissues"/>
</dbReference>
<evidence type="ECO:0008006" key="8">
    <source>
        <dbReference type="Google" id="ProtNLM"/>
    </source>
</evidence>
<dbReference type="EMBL" id="AFYH01159877">
    <property type="status" value="NOT_ANNOTATED_CDS"/>
    <property type="molecule type" value="Genomic_DNA"/>
</dbReference>
<keyword evidence="1" id="KW-0547">Nucleotide-binding</keyword>
<dbReference type="EMBL" id="AFYH01159874">
    <property type="status" value="NOT_ANNOTATED_CDS"/>
    <property type="molecule type" value="Genomic_DNA"/>
</dbReference>
<reference evidence="6" key="3">
    <citation type="submission" date="2025-09" db="UniProtKB">
        <authorList>
            <consortium name="Ensembl"/>
        </authorList>
    </citation>
    <scope>IDENTIFICATION</scope>
</reference>
<dbReference type="AlphaFoldDB" id="H3AFF5"/>
<dbReference type="EMBL" id="AFYH01159875">
    <property type="status" value="NOT_ANNOTATED_CDS"/>
    <property type="molecule type" value="Genomic_DNA"/>
</dbReference>
<dbReference type="PANTHER" id="PTHR18934">
    <property type="entry name" value="ATP-DEPENDENT RNA HELICASE"/>
    <property type="match status" value="1"/>
</dbReference>
<dbReference type="PANTHER" id="PTHR18934:SF108">
    <property type="entry name" value="ATP-DEPENDENT RNA HELICASE DQX1"/>
    <property type="match status" value="1"/>
</dbReference>
<dbReference type="Pfam" id="PF21010">
    <property type="entry name" value="HA2_C"/>
    <property type="match status" value="1"/>
</dbReference>
<dbReference type="EMBL" id="AFYH01159882">
    <property type="status" value="NOT_ANNOTATED_CDS"/>
    <property type="molecule type" value="Genomic_DNA"/>
</dbReference>
<dbReference type="HOGENOM" id="CLU_001832_5_11_1"/>
<dbReference type="GO" id="GO:0005681">
    <property type="term" value="C:spliceosomal complex"/>
    <property type="evidence" value="ECO:0007669"/>
    <property type="project" value="TreeGrafter"/>
</dbReference>
<evidence type="ECO:0000256" key="2">
    <source>
        <dbReference type="ARBA" id="ARBA00022840"/>
    </source>
</evidence>
<dbReference type="GeneTree" id="ENSGT00940000159579"/>
<dbReference type="OMA" id="PPQWVLY"/>
<dbReference type="GO" id="GO:0003723">
    <property type="term" value="F:RNA binding"/>
    <property type="evidence" value="ECO:0007669"/>
    <property type="project" value="TreeGrafter"/>
</dbReference>
<dbReference type="InterPro" id="IPR007502">
    <property type="entry name" value="Helicase-assoc_dom"/>
</dbReference>
<dbReference type="SMART" id="SM00847">
    <property type="entry name" value="HA2"/>
    <property type="match status" value="1"/>
</dbReference>
<feature type="region of interest" description="Disordered" evidence="3">
    <location>
        <begin position="1"/>
        <end position="37"/>
    </location>
</feature>
<dbReference type="Pfam" id="PF07717">
    <property type="entry name" value="OB_NTP_bind"/>
    <property type="match status" value="1"/>
</dbReference>
<dbReference type="Ensembl" id="ENSLACT00000008444.1">
    <property type="protein sequence ID" value="ENSLACP00000008376.1"/>
    <property type="gene ID" value="ENSLACG00000007417.1"/>
</dbReference>
<feature type="domain" description="Helicase ATP-binding" evidence="4">
    <location>
        <begin position="68"/>
        <end position="260"/>
    </location>
</feature>
<dbReference type="Proteomes" id="UP000008672">
    <property type="component" value="Unassembled WGS sequence"/>
</dbReference>
<dbReference type="Gene3D" id="1.20.120.1080">
    <property type="match status" value="1"/>
</dbReference>
<protein>
    <recommendedName>
        <fullName evidence="8">Helicase ATP-binding domain-containing protein</fullName>
    </recommendedName>
</protein>
<dbReference type="EMBL" id="AFYH01159881">
    <property type="status" value="NOT_ANNOTATED_CDS"/>
    <property type="molecule type" value="Genomic_DNA"/>
</dbReference>
<dbReference type="InterPro" id="IPR011709">
    <property type="entry name" value="DEAD-box_helicase_OB_fold"/>
</dbReference>
<organism evidence="6 7">
    <name type="scientific">Latimeria chalumnae</name>
    <name type="common">Coelacanth</name>
    <dbReference type="NCBI Taxonomy" id="7897"/>
    <lineage>
        <taxon>Eukaryota</taxon>
        <taxon>Metazoa</taxon>
        <taxon>Chordata</taxon>
        <taxon>Craniata</taxon>
        <taxon>Vertebrata</taxon>
        <taxon>Euteleostomi</taxon>
        <taxon>Coelacanthiformes</taxon>
        <taxon>Coelacanthidae</taxon>
        <taxon>Latimeria</taxon>
    </lineage>
</organism>
<sequence length="775" mass="86590">MEVGVSVTTDSVSESSLKLNGLDSSLNPDGDPEEEDEDALVCDADLEVNPYDGLPFSSRYYELLKQRKELAVWGVKYGFLESLESSSVVLVSGNPGSGKSTQESPRWAKYCLLTTHIPNPNIYIYIYIKQTVRHLKRKVCVQSRINSVHTRPHALTLVFCCLIFLGFRGYCTDEMLLSEMMSDPLLYQYGVLIIDEAHQRTVATDVLLGLLKDVPKQRPELKIVVITAPGLAERLHRFYGDVPLVRAEEQESATPLVDVVYRDAQSRDRVLAACHMVLDIHRKGELGDVMVFLASEKEVLDCCGTIQTESVALNPQLGELVPFPLHSGTGGAFQRIYEPQEHAGKGYRRKVVVTTSLADSSFSLSNLRYVIDTGMEKTNRTLLTIHPRVLSPSPQLCPGVIGQSHITSSVRGVDTSGQWCCRACFRLYSEGFYEKEMPDLSPPQVSEANLSHLVLLLKRLDIADMGQCDFLDRPAPEALMQALEDLDYLAALDDDGNLSEVGIIMSEFPLDPQLAKALIASCEFDCVNEMLTIAAMLTAPPCFLAPPALCDESAAAHRRVLLHPEGDHFTLINVYNAFKQRKQLEIVHYTIARWIQSQKLNFHLETHHFVASLGMPPLSQNEKNHVSVGGGGSTETLNLKKKKHSCRWWQVARDVDGAGNYLLLTHKHVAHLHPFSCYLTRRPLPRPPSWVLYHEFTISQDNCISVVSEIQLKMLVEFAPQYYLSNLPASESRDLLMELWQKLTGDGEQPEESEAAAAAETEPSNRENEELCVIQ</sequence>
<dbReference type="EMBL" id="AFYH01159878">
    <property type="status" value="NOT_ANNOTATED_CDS"/>
    <property type="molecule type" value="Genomic_DNA"/>
</dbReference>
<evidence type="ECO:0000313" key="7">
    <source>
        <dbReference type="Proteomes" id="UP000008672"/>
    </source>
</evidence>
<dbReference type="Gene3D" id="3.40.50.300">
    <property type="entry name" value="P-loop containing nucleotide triphosphate hydrolases"/>
    <property type="match status" value="3"/>
</dbReference>
<feature type="region of interest" description="Disordered" evidence="3">
    <location>
        <begin position="743"/>
        <end position="775"/>
    </location>
</feature>
<dbReference type="InParanoid" id="H3AFF5"/>
<evidence type="ECO:0000259" key="4">
    <source>
        <dbReference type="SMART" id="SM00487"/>
    </source>
</evidence>
<dbReference type="InterPro" id="IPR027417">
    <property type="entry name" value="P-loop_NTPase"/>
</dbReference>
<dbReference type="STRING" id="7897.ENSLACP00000008376"/>
<feature type="compositionally biased region" description="Low complexity" evidence="3">
    <location>
        <begin position="1"/>
        <end position="16"/>
    </location>
</feature>
<reference evidence="7" key="1">
    <citation type="submission" date="2011-08" db="EMBL/GenBank/DDBJ databases">
        <title>The draft genome of Latimeria chalumnae.</title>
        <authorList>
            <person name="Di Palma F."/>
            <person name="Alfoldi J."/>
            <person name="Johnson J."/>
            <person name="Berlin A."/>
            <person name="Gnerre S."/>
            <person name="Jaffe D."/>
            <person name="MacCallum I."/>
            <person name="Young S."/>
            <person name="Walker B.J."/>
            <person name="Lander E."/>
            <person name="Lindblad-Toh K."/>
        </authorList>
    </citation>
    <scope>NUCLEOTIDE SEQUENCE [LARGE SCALE GENOMIC DNA]</scope>
    <source>
        <strain evidence="7">Wild caught</strain>
    </source>
</reference>
<dbReference type="SUPFAM" id="SSF52540">
    <property type="entry name" value="P-loop containing nucleoside triphosphate hydrolases"/>
    <property type="match status" value="1"/>
</dbReference>
<accession>H3AFF5</accession>
<dbReference type="GO" id="GO:0004386">
    <property type="term" value="F:helicase activity"/>
    <property type="evidence" value="ECO:0007669"/>
    <property type="project" value="TreeGrafter"/>
</dbReference>
<dbReference type="FunCoup" id="H3AFF5">
    <property type="interactions" value="220"/>
</dbReference>
<dbReference type="Pfam" id="PF04408">
    <property type="entry name" value="WHD_HA2"/>
    <property type="match status" value="1"/>
</dbReference>
<name>H3AFF5_LATCH</name>
<dbReference type="InterPro" id="IPR014001">
    <property type="entry name" value="Helicase_ATP-bd"/>
</dbReference>
<reference evidence="6" key="2">
    <citation type="submission" date="2025-08" db="UniProtKB">
        <authorList>
            <consortium name="Ensembl"/>
        </authorList>
    </citation>
    <scope>IDENTIFICATION</scope>
</reference>
<evidence type="ECO:0000256" key="1">
    <source>
        <dbReference type="ARBA" id="ARBA00022741"/>
    </source>
</evidence>
<evidence type="ECO:0000256" key="3">
    <source>
        <dbReference type="SAM" id="MobiDB-lite"/>
    </source>
</evidence>
<dbReference type="InterPro" id="IPR048333">
    <property type="entry name" value="HA2_WH"/>
</dbReference>
<dbReference type="GO" id="GO:0005524">
    <property type="term" value="F:ATP binding"/>
    <property type="evidence" value="ECO:0007669"/>
    <property type="project" value="UniProtKB-KW"/>
</dbReference>
<dbReference type="EMBL" id="AFYH01159873">
    <property type="status" value="NOT_ANNOTATED_CDS"/>
    <property type="molecule type" value="Genomic_DNA"/>
</dbReference>
<proteinExistence type="predicted"/>
<dbReference type="EMBL" id="AFYH01159879">
    <property type="status" value="NOT_ANNOTATED_CDS"/>
    <property type="molecule type" value="Genomic_DNA"/>
</dbReference>
<keyword evidence="7" id="KW-1185">Reference proteome</keyword>
<dbReference type="EMBL" id="AFYH01159880">
    <property type="status" value="NOT_ANNOTATED_CDS"/>
    <property type="molecule type" value="Genomic_DNA"/>
</dbReference>
<evidence type="ECO:0000313" key="6">
    <source>
        <dbReference type="Ensembl" id="ENSLACP00000008376.1"/>
    </source>
</evidence>
<feature type="domain" description="Helicase-associated" evidence="5">
    <location>
        <begin position="481"/>
        <end position="572"/>
    </location>
</feature>
<keyword evidence="2" id="KW-0067">ATP-binding</keyword>
<dbReference type="eggNOG" id="KOG0925">
    <property type="taxonomic scope" value="Eukaryota"/>
</dbReference>